<dbReference type="AlphaFoldDB" id="A0A644UI07"/>
<dbReference type="EMBL" id="VSSQ01000118">
    <property type="protein sequence ID" value="MPL78646.1"/>
    <property type="molecule type" value="Genomic_DNA"/>
</dbReference>
<evidence type="ECO:0000256" key="1">
    <source>
        <dbReference type="SAM" id="Phobius"/>
    </source>
</evidence>
<accession>A0A644UI07</accession>
<proteinExistence type="predicted"/>
<sequence length="380" mass="42741">MNQEIGNRELPIEIVHLYVYDIGRAVDLKKAASLIPAYPDIGFGKRRDTPASLKLPKPLILTLNSDECDSSRFEKFSAVAKIYDDGALTLVVRYRTHSSFEKLASMSNLPLRDTNSPACIEDFADSSFRMVVDAIKASVSGPKGAEGYDREAYTAFCLLECPGENPEAFLDANREVAAALLAGEEPGILHSSQVKQILAKPVSYRKNDIAVFDMDRCIIIDPARDYEDLLIIAEHANYRLIELRALDGLLDTWLDEAEKDLRKIYLSGGESHFGQRAVKMKLARLQALRFDALFTLENLDNSSKIIGDYFLGYIYERLCEIFNTEGWKVSVERRLGALQNLYELLKNDTAERRMINLEVVFIVVCIVLPLLQIVQVMMSG</sequence>
<organism evidence="2">
    <name type="scientific">bioreactor metagenome</name>
    <dbReference type="NCBI Taxonomy" id="1076179"/>
    <lineage>
        <taxon>unclassified sequences</taxon>
        <taxon>metagenomes</taxon>
        <taxon>ecological metagenomes</taxon>
    </lineage>
</organism>
<reference evidence="2" key="1">
    <citation type="submission" date="2019-08" db="EMBL/GenBank/DDBJ databases">
        <authorList>
            <person name="Kucharzyk K."/>
            <person name="Murdoch R.W."/>
            <person name="Higgins S."/>
            <person name="Loffler F."/>
        </authorList>
    </citation>
    <scope>NUCLEOTIDE SEQUENCE</scope>
</reference>
<keyword evidence="1" id="KW-0472">Membrane</keyword>
<protein>
    <recommendedName>
        <fullName evidence="3">DUF155 domain-containing protein</fullName>
    </recommendedName>
</protein>
<comment type="caution">
    <text evidence="2">The sequence shown here is derived from an EMBL/GenBank/DDBJ whole genome shotgun (WGS) entry which is preliminary data.</text>
</comment>
<keyword evidence="1" id="KW-0812">Transmembrane</keyword>
<evidence type="ECO:0000313" key="2">
    <source>
        <dbReference type="EMBL" id="MPL78646.1"/>
    </source>
</evidence>
<gene>
    <name evidence="2" type="ORF">SDC9_24516</name>
</gene>
<evidence type="ECO:0008006" key="3">
    <source>
        <dbReference type="Google" id="ProtNLM"/>
    </source>
</evidence>
<keyword evidence="1" id="KW-1133">Transmembrane helix</keyword>
<feature type="transmembrane region" description="Helical" evidence="1">
    <location>
        <begin position="355"/>
        <end position="378"/>
    </location>
</feature>
<name>A0A644UI07_9ZZZZ</name>